<evidence type="ECO:0000313" key="2">
    <source>
        <dbReference type="EMBL" id="SCX88911.1"/>
    </source>
</evidence>
<name>A0A1G5BFN0_9RHOB</name>
<gene>
    <name evidence="2" type="ORF">SAMN05660710_00124</name>
</gene>
<keyword evidence="3" id="KW-1185">Reference proteome</keyword>
<accession>A0A1G5BFN0</accession>
<organism evidence="2 3">
    <name type="scientific">Paracoccus tibetensis</name>
    <dbReference type="NCBI Taxonomy" id="336292"/>
    <lineage>
        <taxon>Bacteria</taxon>
        <taxon>Pseudomonadati</taxon>
        <taxon>Pseudomonadota</taxon>
        <taxon>Alphaproteobacteria</taxon>
        <taxon>Rhodobacterales</taxon>
        <taxon>Paracoccaceae</taxon>
        <taxon>Paracoccus</taxon>
    </lineage>
</organism>
<protein>
    <submittedName>
        <fullName evidence="2">Uncharacterized protein</fullName>
    </submittedName>
</protein>
<dbReference type="RefSeq" id="WP_090739591.1">
    <property type="nucleotide sequence ID" value="NZ_FMVT01000001.1"/>
</dbReference>
<reference evidence="2 3" key="1">
    <citation type="submission" date="2016-10" db="EMBL/GenBank/DDBJ databases">
        <authorList>
            <person name="de Groot N.N."/>
        </authorList>
    </citation>
    <scope>NUCLEOTIDE SEQUENCE [LARGE SCALE GENOMIC DNA]</scope>
    <source>
        <strain evidence="2 3">CGMCC 1.8925</strain>
    </source>
</reference>
<evidence type="ECO:0000256" key="1">
    <source>
        <dbReference type="SAM" id="MobiDB-lite"/>
    </source>
</evidence>
<sequence>MLLSAISDFNAEHDRKARSPQGGGRVLEAARRYLDSKDGQTIAARAGIELNVASALRLIALPRREFSKLLLARQPAEEASDDA</sequence>
<dbReference type="AlphaFoldDB" id="A0A1G5BFN0"/>
<evidence type="ECO:0000313" key="3">
    <source>
        <dbReference type="Proteomes" id="UP000199502"/>
    </source>
</evidence>
<dbReference type="Proteomes" id="UP000199502">
    <property type="component" value="Unassembled WGS sequence"/>
</dbReference>
<dbReference type="EMBL" id="FMVT01000001">
    <property type="protein sequence ID" value="SCX88911.1"/>
    <property type="molecule type" value="Genomic_DNA"/>
</dbReference>
<dbReference type="STRING" id="336292.SAMN05660710_00124"/>
<proteinExistence type="predicted"/>
<feature type="region of interest" description="Disordered" evidence="1">
    <location>
        <begin position="1"/>
        <end position="24"/>
    </location>
</feature>